<evidence type="ECO:0000256" key="5">
    <source>
        <dbReference type="ARBA" id="ARBA00038020"/>
    </source>
</evidence>
<keyword evidence="9" id="KW-1185">Reference proteome</keyword>
<dbReference type="InterPro" id="IPR036273">
    <property type="entry name" value="CRAL/TRIO_N_dom_sf"/>
</dbReference>
<evidence type="ECO:0000259" key="7">
    <source>
        <dbReference type="PROSITE" id="PS50191"/>
    </source>
</evidence>
<dbReference type="EMBL" id="JAVIJP010000039">
    <property type="protein sequence ID" value="KAL3627463.1"/>
    <property type="molecule type" value="Genomic_DNA"/>
</dbReference>
<organism evidence="8 9">
    <name type="scientific">Castilleja foliolosa</name>
    <dbReference type="NCBI Taxonomy" id="1961234"/>
    <lineage>
        <taxon>Eukaryota</taxon>
        <taxon>Viridiplantae</taxon>
        <taxon>Streptophyta</taxon>
        <taxon>Embryophyta</taxon>
        <taxon>Tracheophyta</taxon>
        <taxon>Spermatophyta</taxon>
        <taxon>Magnoliopsida</taxon>
        <taxon>eudicotyledons</taxon>
        <taxon>Gunneridae</taxon>
        <taxon>Pentapetalae</taxon>
        <taxon>asterids</taxon>
        <taxon>lamiids</taxon>
        <taxon>Lamiales</taxon>
        <taxon>Orobanchaceae</taxon>
        <taxon>Pedicularideae</taxon>
        <taxon>Castillejinae</taxon>
        <taxon>Castilleja</taxon>
    </lineage>
</organism>
<dbReference type="AlphaFoldDB" id="A0ABD3CC90"/>
<keyword evidence="3" id="KW-0813">Transport</keyword>
<comment type="subcellular location">
    <subcellularLocation>
        <location evidence="1">Cell membrane</location>
        <topology evidence="1">Peripheral membrane protein</topology>
    </subcellularLocation>
    <subcellularLocation>
        <location evidence="2">Golgi apparatus membrane</location>
        <topology evidence="2">Peripheral membrane protein</topology>
    </subcellularLocation>
</comment>
<keyword evidence="4" id="KW-0333">Golgi apparatus</keyword>
<dbReference type="Gene3D" id="1.10.8.20">
    <property type="entry name" value="N-terminal domain of phosphatidylinositol transfer protein sec14p"/>
    <property type="match status" value="1"/>
</dbReference>
<evidence type="ECO:0000256" key="6">
    <source>
        <dbReference type="SAM" id="MobiDB-lite"/>
    </source>
</evidence>
<dbReference type="Pfam" id="PF00650">
    <property type="entry name" value="CRAL_TRIO"/>
    <property type="match status" value="1"/>
</dbReference>
<dbReference type="InterPro" id="IPR011074">
    <property type="entry name" value="CRAL/TRIO_N_dom"/>
</dbReference>
<feature type="region of interest" description="Disordered" evidence="6">
    <location>
        <begin position="1"/>
        <end position="38"/>
    </location>
</feature>
<dbReference type="CDD" id="cd00170">
    <property type="entry name" value="SEC14"/>
    <property type="match status" value="1"/>
</dbReference>
<gene>
    <name evidence="8" type="ORF">CASFOL_028826</name>
</gene>
<dbReference type="GO" id="GO:0000139">
    <property type="term" value="C:Golgi membrane"/>
    <property type="evidence" value="ECO:0007669"/>
    <property type="project" value="UniProtKB-SubCell"/>
</dbReference>
<protein>
    <recommendedName>
        <fullName evidence="7">CRAL-TRIO domain-containing protein</fullName>
    </recommendedName>
</protein>
<accession>A0ABD3CC90</accession>
<comment type="caution">
    <text evidence="8">The sequence shown here is derived from an EMBL/GenBank/DDBJ whole genome shotgun (WGS) entry which is preliminary data.</text>
</comment>
<dbReference type="GO" id="GO:0005886">
    <property type="term" value="C:plasma membrane"/>
    <property type="evidence" value="ECO:0007669"/>
    <property type="project" value="UniProtKB-SubCell"/>
</dbReference>
<evidence type="ECO:0000256" key="3">
    <source>
        <dbReference type="ARBA" id="ARBA00022927"/>
    </source>
</evidence>
<dbReference type="SMART" id="SM01100">
    <property type="entry name" value="CRAL_TRIO_N"/>
    <property type="match status" value="1"/>
</dbReference>
<dbReference type="SUPFAM" id="SSF52087">
    <property type="entry name" value="CRAL/TRIO domain"/>
    <property type="match status" value="1"/>
</dbReference>
<dbReference type="SUPFAM" id="SSF46938">
    <property type="entry name" value="CRAL/TRIO N-terminal domain"/>
    <property type="match status" value="1"/>
</dbReference>
<comment type="similarity">
    <text evidence="5">Belongs to the SFH family.</text>
</comment>
<name>A0ABD3CC90_9LAMI</name>
<dbReference type="InterPro" id="IPR036865">
    <property type="entry name" value="CRAL-TRIO_dom_sf"/>
</dbReference>
<evidence type="ECO:0000256" key="1">
    <source>
        <dbReference type="ARBA" id="ARBA00004202"/>
    </source>
</evidence>
<evidence type="ECO:0000256" key="4">
    <source>
        <dbReference type="ARBA" id="ARBA00023034"/>
    </source>
</evidence>
<sequence>MHKPKTSLKEIFISPGAGGGEQSSTSGSKKSIYNKKKTKSFHPPIEAHWQLSPLKERPKSHHRLITMLSNSFKSLRRTRSTKLVLEGSHNPKDEKIVDSFRELLFLEGHFPGTYQFDYHTLLRFLRMRDFDLMAAKEAFTRYIKWREEFGIDAISKEFNYEESHVVKRCYPHGYHGVDRYGRPIYIERIGMIDLDTFLQVTTIDRFVKRHVYEQERTMNWRFPACSLAAKKHIASMISILDVKDVGVSRFSKPARHIFMEIQKIDSNYYPETLHRLFIINAGSGFRVLWKAVRAFIDSRTLAKIRVLGTNYKSSLIEAIDPSNLPSFLGGECTCSEYDGGCLFSDRGPWNDPEISGMLREMLYTEAGEEKDGREGKNLINVNSSTEEESVGVDMTLLRRVQAFEPVLENVKEKIRMLEIALEDTKLVLQGLEQHLGELKR</sequence>
<dbReference type="SMART" id="SM00516">
    <property type="entry name" value="SEC14"/>
    <property type="match status" value="1"/>
</dbReference>
<dbReference type="PANTHER" id="PTHR45657:SF50">
    <property type="entry name" value="PHOSPHATIDYLINOSITOL_PHOSPHATIDYLCHOLINE TRANSFER PROTEIN SFH11"/>
    <property type="match status" value="1"/>
</dbReference>
<evidence type="ECO:0000313" key="9">
    <source>
        <dbReference type="Proteomes" id="UP001632038"/>
    </source>
</evidence>
<evidence type="ECO:0000256" key="2">
    <source>
        <dbReference type="ARBA" id="ARBA00004395"/>
    </source>
</evidence>
<dbReference type="GO" id="GO:0015031">
    <property type="term" value="P:protein transport"/>
    <property type="evidence" value="ECO:0007669"/>
    <property type="project" value="UniProtKB-KW"/>
</dbReference>
<dbReference type="InterPro" id="IPR001251">
    <property type="entry name" value="CRAL-TRIO_dom"/>
</dbReference>
<dbReference type="PANTHER" id="PTHR45657">
    <property type="entry name" value="CRAL-TRIO DOMAIN-CONTAINING PROTEIN YKL091C-RELATED"/>
    <property type="match status" value="1"/>
</dbReference>
<keyword evidence="3" id="KW-0653">Protein transport</keyword>
<dbReference type="Gene3D" id="3.40.525.10">
    <property type="entry name" value="CRAL-TRIO lipid binding domain"/>
    <property type="match status" value="1"/>
</dbReference>
<evidence type="ECO:0000313" key="8">
    <source>
        <dbReference type="EMBL" id="KAL3627463.1"/>
    </source>
</evidence>
<dbReference type="PROSITE" id="PS50191">
    <property type="entry name" value="CRAL_TRIO"/>
    <property type="match status" value="1"/>
</dbReference>
<reference evidence="9" key="1">
    <citation type="journal article" date="2024" name="IScience">
        <title>Strigolactones Initiate the Formation of Haustorium-like Structures in Castilleja.</title>
        <authorList>
            <person name="Buerger M."/>
            <person name="Peterson D."/>
            <person name="Chory J."/>
        </authorList>
    </citation>
    <scope>NUCLEOTIDE SEQUENCE [LARGE SCALE GENOMIC DNA]</scope>
</reference>
<proteinExistence type="inferred from homology"/>
<dbReference type="InterPro" id="IPR051026">
    <property type="entry name" value="PI/PC_transfer"/>
</dbReference>
<feature type="domain" description="CRAL-TRIO" evidence="7">
    <location>
        <begin position="162"/>
        <end position="336"/>
    </location>
</feature>
<dbReference type="Proteomes" id="UP001632038">
    <property type="component" value="Unassembled WGS sequence"/>
</dbReference>
<dbReference type="PRINTS" id="PR00180">
    <property type="entry name" value="CRETINALDHBP"/>
</dbReference>